<dbReference type="FunFam" id="1.20.920.30:FF:000006">
    <property type="entry name" value="Cytoplasmic dynein 2 heavy chain 1"/>
    <property type="match status" value="1"/>
</dbReference>
<sequence>MLKGSALMLALCVPEVSSWIICDGDIDPEWIESLNSVLDDNRLLTMPSGERIQFGPNVNFVFETHDLSCASPATISRMGMIFLSDEDTDVSALVKSWLKGQPDECRSNLENWMGDYFHRGLDWVLKQNDLVVETSLVGTVLNGLSHLSGVTERGQFVVSLIRGLGGNLNLKSRQDFAKEVLVWARESPPDPRKPLDTYFDPESGRLCVYTLERPDGLSLEELTHTHTLPVIQTPDMQRGLHCFSHWLSSQHRQPFILVGPEGCGKGMLLRYAFSRLRSTQVAVVHCSAQTSSRHVLQKLSQTCLLLSSNTGRAYRPKHCENLVLYLKDINLPKPDKWGTSNLIAFLQQVHTTLQYSTVHYNTLQFSILQYSTIQSCSTAQLSSHTCTHARTHTLTLALFSSYPDREQLQTIYSAYLQPVLQRSLGSQAAWASTGKTHQLAGSLVQVYEQVKAKFTVDDHSHYLFTPCVLTQWVLSLLRYDLSAGNCNITDSVLEVVAYEAKRLFRDRLVSSKDIHSFDNILSSVIRGDWGSDALDNMTDGFYVTWGASEGGGVMAPGQSLPPHGKSLGRLDFADLRQVIHKGAVLYGRDNRELDLLLFWEVCHFVSRVDRVLSRPGGSLLLAGRSGVGRRTATCLVSHMHGYTLYTPKISRGYSLKHFNNDLKNVMQLAGLDGQQVVLLLEDYQFVHPAFLEMVNSLLSSGQSHINNYTNGIHNV</sequence>
<dbReference type="InterPro" id="IPR027417">
    <property type="entry name" value="P-loop_NTPase"/>
</dbReference>
<evidence type="ECO:0000313" key="7">
    <source>
        <dbReference type="EMBL" id="CDQ88554.1"/>
    </source>
</evidence>
<dbReference type="GO" id="GO:0016887">
    <property type="term" value="F:ATP hydrolysis activity"/>
    <property type="evidence" value="ECO:0007669"/>
    <property type="project" value="InterPro"/>
</dbReference>
<dbReference type="InterPro" id="IPR054354">
    <property type="entry name" value="DYNC2H1-like_lid"/>
</dbReference>
<evidence type="ECO:0000259" key="5">
    <source>
        <dbReference type="Pfam" id="PF21264"/>
    </source>
</evidence>
<evidence type="ECO:0000259" key="6">
    <source>
        <dbReference type="Pfam" id="PF22597"/>
    </source>
</evidence>
<gene>
    <name evidence="7" type="ORF">GSONMT00010504001</name>
</gene>
<dbReference type="InterPro" id="IPR049400">
    <property type="entry name" value="DYNC2H1_AAA_dom"/>
</dbReference>
<feature type="domain" description="Dynein heavy chain AAA module D4" evidence="4">
    <location>
        <begin position="593"/>
        <end position="702"/>
    </location>
</feature>
<evidence type="ECO:0008006" key="9">
    <source>
        <dbReference type="Google" id="ProtNLM"/>
    </source>
</evidence>
<evidence type="ECO:0000313" key="8">
    <source>
        <dbReference type="Proteomes" id="UP000193380"/>
    </source>
</evidence>
<evidence type="ECO:0000259" key="4">
    <source>
        <dbReference type="Pfam" id="PF12780"/>
    </source>
</evidence>
<dbReference type="GO" id="GO:0005858">
    <property type="term" value="C:axonemal dynein complex"/>
    <property type="evidence" value="ECO:0007669"/>
    <property type="project" value="TreeGrafter"/>
</dbReference>
<dbReference type="InterPro" id="IPR011704">
    <property type="entry name" value="ATPase_dyneun-rel_AAA"/>
</dbReference>
<dbReference type="Gene3D" id="3.40.50.300">
    <property type="entry name" value="P-loop containing nucleotide triphosphate hydrolases"/>
    <property type="match status" value="2"/>
</dbReference>
<dbReference type="AlphaFoldDB" id="A0A060YGI1"/>
<feature type="domain" description="Cytoplasmic dynein 2 heavy chain 1 AAA+ ATPase" evidence="5">
    <location>
        <begin position="89"/>
        <end position="184"/>
    </location>
</feature>
<evidence type="ECO:0000259" key="3">
    <source>
        <dbReference type="Pfam" id="PF07728"/>
    </source>
</evidence>
<dbReference type="SUPFAM" id="SSF52540">
    <property type="entry name" value="P-loop containing nucleoside triphosphate hydrolases"/>
    <property type="match status" value="2"/>
</dbReference>
<dbReference type="GO" id="GO:0051959">
    <property type="term" value="F:dynein light intermediate chain binding"/>
    <property type="evidence" value="ECO:0007669"/>
    <property type="project" value="InterPro"/>
</dbReference>
<evidence type="ECO:0000256" key="1">
    <source>
        <dbReference type="ARBA" id="ARBA00008887"/>
    </source>
</evidence>
<dbReference type="STRING" id="8022.A0A060YGI1"/>
<dbReference type="Pfam" id="PF21264">
    <property type="entry name" value="DYNC2H1_AAA_dom"/>
    <property type="match status" value="1"/>
</dbReference>
<dbReference type="PaxDb" id="8022-A0A060YGI1"/>
<accession>A0A060YGI1</accession>
<dbReference type="PANTHER" id="PTHR46532:SF15">
    <property type="entry name" value="CYTOPLASMIC DYNEIN 2 HEAVY CHAIN 1"/>
    <property type="match status" value="1"/>
</dbReference>
<dbReference type="InterPro" id="IPR026983">
    <property type="entry name" value="DHC"/>
</dbReference>
<dbReference type="PANTHER" id="PTHR46532">
    <property type="entry name" value="MALE FERTILITY FACTOR KL5"/>
    <property type="match status" value="1"/>
</dbReference>
<dbReference type="GO" id="GO:0005524">
    <property type="term" value="F:ATP binding"/>
    <property type="evidence" value="ECO:0007669"/>
    <property type="project" value="InterPro"/>
</dbReference>
<organism evidence="7 8">
    <name type="scientific">Oncorhynchus mykiss</name>
    <name type="common">Rainbow trout</name>
    <name type="synonym">Salmo gairdneri</name>
    <dbReference type="NCBI Taxonomy" id="8022"/>
    <lineage>
        <taxon>Eukaryota</taxon>
        <taxon>Metazoa</taxon>
        <taxon>Chordata</taxon>
        <taxon>Craniata</taxon>
        <taxon>Vertebrata</taxon>
        <taxon>Euteleostomi</taxon>
        <taxon>Actinopterygii</taxon>
        <taxon>Neopterygii</taxon>
        <taxon>Teleostei</taxon>
        <taxon>Protacanthopterygii</taxon>
        <taxon>Salmoniformes</taxon>
        <taxon>Salmonidae</taxon>
        <taxon>Salmoninae</taxon>
        <taxon>Oncorhynchus</taxon>
    </lineage>
</organism>
<name>A0A060YGI1_ONCMY</name>
<reference evidence="7" key="2">
    <citation type="submission" date="2014-03" db="EMBL/GenBank/DDBJ databases">
        <authorList>
            <person name="Genoscope - CEA"/>
        </authorList>
    </citation>
    <scope>NUCLEOTIDE SEQUENCE</scope>
</reference>
<evidence type="ECO:0000256" key="2">
    <source>
        <dbReference type="SAM" id="SignalP"/>
    </source>
</evidence>
<feature type="domain" description="Dynein 2 heavy chain 1 cytoplasmic ATPase lid" evidence="6">
    <location>
        <begin position="415"/>
        <end position="513"/>
    </location>
</feature>
<comment type="similarity">
    <text evidence="1">Belongs to the dynein heavy chain family.</text>
</comment>
<dbReference type="GO" id="GO:0007018">
    <property type="term" value="P:microtubule-based movement"/>
    <property type="evidence" value="ECO:0007669"/>
    <property type="project" value="InterPro"/>
</dbReference>
<dbReference type="Pfam" id="PF22597">
    <property type="entry name" value="DYN_lid"/>
    <property type="match status" value="1"/>
</dbReference>
<dbReference type="Pfam" id="PF12780">
    <property type="entry name" value="AAA_8"/>
    <property type="match status" value="1"/>
</dbReference>
<dbReference type="Proteomes" id="UP000193380">
    <property type="component" value="Unassembled WGS sequence"/>
</dbReference>
<proteinExistence type="inferred from homology"/>
<dbReference type="Pfam" id="PF07728">
    <property type="entry name" value="AAA_5"/>
    <property type="match status" value="1"/>
</dbReference>
<dbReference type="Pfam" id="PF12775">
    <property type="entry name" value="AAA_7"/>
    <property type="match status" value="1"/>
</dbReference>
<feature type="chain" id="PRO_5001591664" description="Dynein heavy chain AAA module D4 domain-containing protein" evidence="2">
    <location>
        <begin position="19"/>
        <end position="715"/>
    </location>
</feature>
<dbReference type="InterPro" id="IPR024317">
    <property type="entry name" value="Dynein_heavy_chain_D4_dom"/>
</dbReference>
<feature type="signal peptide" evidence="2">
    <location>
        <begin position="1"/>
        <end position="18"/>
    </location>
</feature>
<feature type="domain" description="ATPase dynein-related AAA" evidence="3">
    <location>
        <begin position="17"/>
        <end position="78"/>
    </location>
</feature>
<reference evidence="7" key="1">
    <citation type="journal article" date="2014" name="Nat. Commun.">
        <title>The rainbow trout genome provides novel insights into evolution after whole-genome duplication in vertebrates.</title>
        <authorList>
            <person name="Berthelot C."/>
            <person name="Brunet F."/>
            <person name="Chalopin D."/>
            <person name="Juanchich A."/>
            <person name="Bernard M."/>
            <person name="Noel B."/>
            <person name="Bento P."/>
            <person name="Da Silva C."/>
            <person name="Labadie K."/>
            <person name="Alberti A."/>
            <person name="Aury J.M."/>
            <person name="Louis A."/>
            <person name="Dehais P."/>
            <person name="Bardou P."/>
            <person name="Montfort J."/>
            <person name="Klopp C."/>
            <person name="Cabau C."/>
            <person name="Gaspin C."/>
            <person name="Thorgaard G.H."/>
            <person name="Boussaha M."/>
            <person name="Quillet E."/>
            <person name="Guyomard R."/>
            <person name="Galiana D."/>
            <person name="Bobe J."/>
            <person name="Volff J.N."/>
            <person name="Genet C."/>
            <person name="Wincker P."/>
            <person name="Jaillon O."/>
            <person name="Roest Crollius H."/>
            <person name="Guiguen Y."/>
        </authorList>
    </citation>
    <scope>NUCLEOTIDE SEQUENCE [LARGE SCALE GENOMIC DNA]</scope>
</reference>
<dbReference type="EMBL" id="FR908730">
    <property type="protein sequence ID" value="CDQ88554.1"/>
    <property type="molecule type" value="Genomic_DNA"/>
</dbReference>
<dbReference type="GO" id="GO:0045505">
    <property type="term" value="F:dynein intermediate chain binding"/>
    <property type="evidence" value="ECO:0007669"/>
    <property type="project" value="InterPro"/>
</dbReference>
<protein>
    <recommendedName>
        <fullName evidence="9">Dynein heavy chain AAA module D4 domain-containing protein</fullName>
    </recommendedName>
</protein>
<keyword evidence="2" id="KW-0732">Signal</keyword>
<dbReference type="Gene3D" id="1.20.920.30">
    <property type="match status" value="1"/>
</dbReference>